<accession>A0A1Y6IYN8</accession>
<dbReference type="InterPro" id="IPR039426">
    <property type="entry name" value="TonB-dep_rcpt-like"/>
</dbReference>
<dbReference type="PANTHER" id="PTHR32552:SF81">
    <property type="entry name" value="TONB-DEPENDENT OUTER MEMBRANE RECEPTOR"/>
    <property type="match status" value="1"/>
</dbReference>
<keyword evidence="19" id="KW-1185">Reference proteome</keyword>
<keyword evidence="8 12" id="KW-0798">TonB box</keyword>
<feature type="signal peptide" evidence="13">
    <location>
        <begin position="1"/>
        <end position="32"/>
    </location>
</feature>
<evidence type="ECO:0000256" key="2">
    <source>
        <dbReference type="ARBA" id="ARBA00022448"/>
    </source>
</evidence>
<keyword evidence="5 11" id="KW-0812">Transmembrane</keyword>
<dbReference type="GO" id="GO:0009279">
    <property type="term" value="C:cell outer membrane"/>
    <property type="evidence" value="ECO:0007669"/>
    <property type="project" value="UniProtKB-SubCell"/>
</dbReference>
<dbReference type="Gene3D" id="2.40.170.20">
    <property type="entry name" value="TonB-dependent receptor, beta-barrel domain"/>
    <property type="match status" value="1"/>
</dbReference>
<evidence type="ECO:0000256" key="5">
    <source>
        <dbReference type="ARBA" id="ARBA00022692"/>
    </source>
</evidence>
<keyword evidence="9 11" id="KW-0472">Membrane</keyword>
<reference evidence="17 18" key="1">
    <citation type="submission" date="2017-05" db="EMBL/GenBank/DDBJ databases">
        <authorList>
            <person name="Song R."/>
            <person name="Chenine A.L."/>
            <person name="Ruprecht R.M."/>
        </authorList>
    </citation>
    <scope>NUCLEOTIDE SEQUENCE [LARGE SCALE GENOMIC DNA]</scope>
    <source>
        <strain evidence="17 18">CECT 7927</strain>
    </source>
</reference>
<feature type="chain" id="PRO_5012599513" evidence="13">
    <location>
        <begin position="33"/>
        <end position="708"/>
    </location>
</feature>
<keyword evidence="7" id="KW-0406">Ion transport</keyword>
<dbReference type="Pfam" id="PF07715">
    <property type="entry name" value="Plug"/>
    <property type="match status" value="1"/>
</dbReference>
<dbReference type="GO" id="GO:0006826">
    <property type="term" value="P:iron ion transport"/>
    <property type="evidence" value="ECO:0007669"/>
    <property type="project" value="UniProtKB-KW"/>
</dbReference>
<dbReference type="InterPro" id="IPR000531">
    <property type="entry name" value="Beta-barrel_TonB"/>
</dbReference>
<evidence type="ECO:0000256" key="8">
    <source>
        <dbReference type="ARBA" id="ARBA00023077"/>
    </source>
</evidence>
<feature type="domain" description="TonB-dependent receptor plug" evidence="15">
    <location>
        <begin position="59"/>
        <end position="165"/>
    </location>
</feature>
<evidence type="ECO:0000313" key="17">
    <source>
        <dbReference type="EMBL" id="SMS01612.1"/>
    </source>
</evidence>
<evidence type="ECO:0000256" key="1">
    <source>
        <dbReference type="ARBA" id="ARBA00004571"/>
    </source>
</evidence>
<keyword evidence="6" id="KW-0408">Iron</keyword>
<dbReference type="InterPro" id="IPR036942">
    <property type="entry name" value="Beta-barrel_TonB_sf"/>
</dbReference>
<reference evidence="16 19" key="2">
    <citation type="submission" date="2023-11" db="EMBL/GenBank/DDBJ databases">
        <title>Plant-associative lifestyle of Vibrio porteresiae and its evolutionary dynamics.</title>
        <authorList>
            <person name="Rameshkumar N."/>
            <person name="Kirti K."/>
        </authorList>
    </citation>
    <scope>NUCLEOTIDE SEQUENCE [LARGE SCALE GENOMIC DNA]</scope>
    <source>
        <strain evidence="16 19">MSSRF38</strain>
    </source>
</reference>
<evidence type="ECO:0000256" key="7">
    <source>
        <dbReference type="ARBA" id="ARBA00023065"/>
    </source>
</evidence>
<protein>
    <submittedName>
        <fullName evidence="17">Pesticin receptor</fullName>
    </submittedName>
    <submittedName>
        <fullName evidence="16">TonB-dependent receptor</fullName>
    </submittedName>
</protein>
<dbReference type="InterPro" id="IPR012910">
    <property type="entry name" value="Plug_dom"/>
</dbReference>
<evidence type="ECO:0000256" key="11">
    <source>
        <dbReference type="PROSITE-ProRule" id="PRU01360"/>
    </source>
</evidence>
<evidence type="ECO:0000313" key="16">
    <source>
        <dbReference type="EMBL" id="MDW6002266.1"/>
    </source>
</evidence>
<evidence type="ECO:0000256" key="10">
    <source>
        <dbReference type="ARBA" id="ARBA00023237"/>
    </source>
</evidence>
<evidence type="ECO:0000313" key="18">
    <source>
        <dbReference type="Proteomes" id="UP000196125"/>
    </source>
</evidence>
<evidence type="ECO:0000256" key="12">
    <source>
        <dbReference type="RuleBase" id="RU003357"/>
    </source>
</evidence>
<dbReference type="Pfam" id="PF00593">
    <property type="entry name" value="TonB_dep_Rec_b-barrel"/>
    <property type="match status" value="1"/>
</dbReference>
<feature type="domain" description="TonB-dependent receptor-like beta-barrel" evidence="14">
    <location>
        <begin position="283"/>
        <end position="673"/>
    </location>
</feature>
<dbReference type="SUPFAM" id="SSF56935">
    <property type="entry name" value="Porins"/>
    <property type="match status" value="1"/>
</dbReference>
<sequence>MLPVSLRQSGISLRNPILTSLVIALITGSAEAASEETYQDEKELETVTVTARRTEEFAKDIPFSISVLDGDEITDKGMMDVEEVLSSTPGVMVYSDGGSNQSNIIIRGVGALSPVSLDDSSVVLNVDGVSMSSRNVSLATLDIEQIEVLKGPQGTLYGRNSAAGAVNISANKPTDSLESRVRFEAGEDDWYLGEMMVSGPLSDRVKARLAVRGNSEDHWVHLAKTGEPLTEMKEIAARASVIWDLNDTTELYFVAETNQIKNDVSLFVLRPYQSSPAVDVNSGSFADNNKQVDRYSVKLSSDLSFSRFESISAYTHTDVSGEKIIGRRISQALGQGAIENAFDEDVLDKVFSQELRLLSLPDSDIFWVTGLNYYHSDRSLNTFYDLYSTDQKRNYGSTGYAVYGEVTYPLTDRLSVTGGLRYSIDNKDYDASYTDSSGNITPDSRDVDDNYGTGRVAFSYALTPSANVYGMLARGYKSGGISDYPSQVADSEPYQASKVNTIEGGFKIAPSKSRYSVNGSMFLNVVKNDRLLGFDNNTFATTVINADTETRGFEIEAQYRLGYGLSLNGGMNYTDAEITTDALGVVGGDVKSGNKVPDVAKWNASIGLSTFNHLPEFWGLTDPMLTGTLSWRYVGDRPADAQNNFDLAAYHKIDMRVGVEFDDAVVYFWGKNLLDEQYELYGYNAGSGVTYGAPSKRRTLGIGFSYTY</sequence>
<gene>
    <name evidence="17" type="primary">fyuA</name>
    <name evidence="16" type="ORF">SBX37_05180</name>
    <name evidence="17" type="ORF">VIM7927_02909</name>
</gene>
<dbReference type="RefSeq" id="WP_087481634.1">
    <property type="nucleotide sequence ID" value="NZ_AP024883.1"/>
</dbReference>
<keyword evidence="10 11" id="KW-0998">Cell outer membrane</keyword>
<organism evidence="17 18">
    <name type="scientific">Vibrio mangrovi</name>
    <dbReference type="NCBI Taxonomy" id="474394"/>
    <lineage>
        <taxon>Bacteria</taxon>
        <taxon>Pseudomonadati</taxon>
        <taxon>Pseudomonadota</taxon>
        <taxon>Gammaproteobacteria</taxon>
        <taxon>Vibrionales</taxon>
        <taxon>Vibrionaceae</taxon>
        <taxon>Vibrio</taxon>
    </lineage>
</organism>
<dbReference type="AlphaFoldDB" id="A0A1Y6IYN8"/>
<evidence type="ECO:0000256" key="3">
    <source>
        <dbReference type="ARBA" id="ARBA00022452"/>
    </source>
</evidence>
<keyword evidence="4" id="KW-0410">Iron transport</keyword>
<dbReference type="PROSITE" id="PS52016">
    <property type="entry name" value="TONB_DEPENDENT_REC_3"/>
    <property type="match status" value="1"/>
</dbReference>
<evidence type="ECO:0000259" key="15">
    <source>
        <dbReference type="Pfam" id="PF07715"/>
    </source>
</evidence>
<comment type="similarity">
    <text evidence="11 12">Belongs to the TonB-dependent receptor family.</text>
</comment>
<evidence type="ECO:0000313" key="19">
    <source>
        <dbReference type="Proteomes" id="UP001283366"/>
    </source>
</evidence>
<dbReference type="EMBL" id="JAWRCO010000001">
    <property type="protein sequence ID" value="MDW6002266.1"/>
    <property type="molecule type" value="Genomic_DNA"/>
</dbReference>
<keyword evidence="17" id="KW-0675">Receptor</keyword>
<name>A0A1Y6IYN8_9VIBR</name>
<comment type="subcellular location">
    <subcellularLocation>
        <location evidence="1 11">Cell outer membrane</location>
        <topology evidence="1 11">Multi-pass membrane protein</topology>
    </subcellularLocation>
</comment>
<dbReference type="Proteomes" id="UP001283366">
    <property type="component" value="Unassembled WGS sequence"/>
</dbReference>
<proteinExistence type="inferred from homology"/>
<keyword evidence="2 11" id="KW-0813">Transport</keyword>
<dbReference type="OrthoDB" id="127311at2"/>
<evidence type="ECO:0000256" key="9">
    <source>
        <dbReference type="ARBA" id="ARBA00023136"/>
    </source>
</evidence>
<keyword evidence="13" id="KW-0732">Signal</keyword>
<keyword evidence="3 11" id="KW-1134">Transmembrane beta strand</keyword>
<dbReference type="PANTHER" id="PTHR32552">
    <property type="entry name" value="FERRICHROME IRON RECEPTOR-RELATED"/>
    <property type="match status" value="1"/>
</dbReference>
<dbReference type="Proteomes" id="UP000196125">
    <property type="component" value="Unassembled WGS sequence"/>
</dbReference>
<dbReference type="CDD" id="cd01347">
    <property type="entry name" value="ligand_gated_channel"/>
    <property type="match status" value="1"/>
</dbReference>
<evidence type="ECO:0000259" key="14">
    <source>
        <dbReference type="Pfam" id="PF00593"/>
    </source>
</evidence>
<evidence type="ECO:0000256" key="13">
    <source>
        <dbReference type="SAM" id="SignalP"/>
    </source>
</evidence>
<evidence type="ECO:0000256" key="4">
    <source>
        <dbReference type="ARBA" id="ARBA00022496"/>
    </source>
</evidence>
<evidence type="ECO:0000256" key="6">
    <source>
        <dbReference type="ARBA" id="ARBA00023004"/>
    </source>
</evidence>
<dbReference type="EMBL" id="FXXI01000005">
    <property type="protein sequence ID" value="SMS01612.1"/>
    <property type="molecule type" value="Genomic_DNA"/>
</dbReference>